<keyword evidence="1" id="KW-0645">Protease</keyword>
<dbReference type="EMBL" id="CP076723">
    <property type="protein sequence ID" value="QWV94278.1"/>
    <property type="molecule type" value="Genomic_DNA"/>
</dbReference>
<protein>
    <submittedName>
        <fullName evidence="5">C40 family peptidase</fullName>
    </submittedName>
</protein>
<dbReference type="RefSeq" id="WP_216801015.1">
    <property type="nucleotide sequence ID" value="NZ_CP076723.1"/>
</dbReference>
<organism evidence="5 6">
    <name type="scientific">Geomonas oryzisoli</name>
    <dbReference type="NCBI Taxonomy" id="2847992"/>
    <lineage>
        <taxon>Bacteria</taxon>
        <taxon>Pseudomonadati</taxon>
        <taxon>Thermodesulfobacteriota</taxon>
        <taxon>Desulfuromonadia</taxon>
        <taxon>Geobacterales</taxon>
        <taxon>Geobacteraceae</taxon>
        <taxon>Geomonas</taxon>
    </lineage>
</organism>
<dbReference type="PANTHER" id="PTHR47053">
    <property type="entry name" value="MUREIN DD-ENDOPEPTIDASE MEPH-RELATED"/>
    <property type="match status" value="1"/>
</dbReference>
<sequence>MTINPLQATTTAASLRDTYPEKKVADAPSGFDSLLQALGAAPGREAVSPKVAAEILRIQMMQSTLALSVSESGANASSFQPQPAPGGRDFGLGLPTAYRGTAALETAEAEGEPVPVTPSPMSRIASDEVKQVEETAAQYIGTPYRFGGEGADGIDCSSFVQQVFHANRIDLPRTAREQINVGSDVAPGDLRKGDLVFFQTYAEYPSHVGIYLGDGKMIHASSGKGEVTISDMNSDYYRPRYLGAKRVI</sequence>
<name>A0ABX8J7H3_9BACT</name>
<accession>A0ABX8J7H3</accession>
<proteinExistence type="predicted"/>
<evidence type="ECO:0000313" key="6">
    <source>
        <dbReference type="Proteomes" id="UP000683557"/>
    </source>
</evidence>
<evidence type="ECO:0000256" key="2">
    <source>
        <dbReference type="ARBA" id="ARBA00022801"/>
    </source>
</evidence>
<reference evidence="5 6" key="1">
    <citation type="submission" date="2021-06" db="EMBL/GenBank/DDBJ databases">
        <title>Gemonas diversity in paddy soil.</title>
        <authorList>
            <person name="Liu G."/>
        </authorList>
    </citation>
    <scope>NUCLEOTIDE SEQUENCE [LARGE SCALE GENOMIC DNA]</scope>
    <source>
        <strain evidence="5 6">RG10</strain>
    </source>
</reference>
<keyword evidence="6" id="KW-1185">Reference proteome</keyword>
<dbReference type="InterPro" id="IPR051202">
    <property type="entry name" value="Peptidase_C40"/>
</dbReference>
<gene>
    <name evidence="5" type="ORF">KP004_03575</name>
</gene>
<keyword evidence="3" id="KW-0788">Thiol protease</keyword>
<evidence type="ECO:0000256" key="3">
    <source>
        <dbReference type="ARBA" id="ARBA00022807"/>
    </source>
</evidence>
<dbReference type="PROSITE" id="PS51935">
    <property type="entry name" value="NLPC_P60"/>
    <property type="match status" value="1"/>
</dbReference>
<dbReference type="PANTHER" id="PTHR47053:SF4">
    <property type="entry name" value="ENDOPEPTIDASE LYTE-RELATED"/>
    <property type="match status" value="1"/>
</dbReference>
<dbReference type="Proteomes" id="UP000683557">
    <property type="component" value="Chromosome"/>
</dbReference>
<dbReference type="Pfam" id="PF00877">
    <property type="entry name" value="NLPC_P60"/>
    <property type="match status" value="1"/>
</dbReference>
<evidence type="ECO:0000259" key="4">
    <source>
        <dbReference type="PROSITE" id="PS51935"/>
    </source>
</evidence>
<keyword evidence="2" id="KW-0378">Hydrolase</keyword>
<feature type="domain" description="NlpC/P60" evidence="4">
    <location>
        <begin position="126"/>
        <end position="248"/>
    </location>
</feature>
<evidence type="ECO:0000313" key="5">
    <source>
        <dbReference type="EMBL" id="QWV94278.1"/>
    </source>
</evidence>
<dbReference type="InterPro" id="IPR000064">
    <property type="entry name" value="NLP_P60_dom"/>
</dbReference>
<evidence type="ECO:0000256" key="1">
    <source>
        <dbReference type="ARBA" id="ARBA00022670"/>
    </source>
</evidence>